<dbReference type="Pfam" id="PF02348">
    <property type="entry name" value="CTP_transf_3"/>
    <property type="match status" value="1"/>
</dbReference>
<dbReference type="GO" id="GO:0016779">
    <property type="term" value="F:nucleotidyltransferase activity"/>
    <property type="evidence" value="ECO:0007669"/>
    <property type="project" value="UniProtKB-KW"/>
</dbReference>
<sequence>MSSFSSPKCFGYIFARGGSKGLPGKNLKKLGGVSLIGRAIQTALASHQIDEVFVSTDCPTIAAEAVRFGASVPCLRPAELASDTASEWLAWRHAIESLSPCCPDVFVSIPPTAPLRTTNDVDACINRLRASGAEIVLTVASPYRNPYFNQVQVDQRERVDLVMRNSQITRRQDAPDVYDITTVAYAAKPSAVLTRKGIFDCEVAHVEVPVERSIDIDTPLDFAIASFLYENATKQPVQAPTTEPTVTIPIRRAA</sequence>
<dbReference type="Gene3D" id="3.90.550.10">
    <property type="entry name" value="Spore Coat Polysaccharide Biosynthesis Protein SpsA, Chain A"/>
    <property type="match status" value="1"/>
</dbReference>
<organism evidence="1 2">
    <name type="scientific">Neorhodopirellula lusitana</name>
    <dbReference type="NCBI Taxonomy" id="445327"/>
    <lineage>
        <taxon>Bacteria</taxon>
        <taxon>Pseudomonadati</taxon>
        <taxon>Planctomycetota</taxon>
        <taxon>Planctomycetia</taxon>
        <taxon>Pirellulales</taxon>
        <taxon>Pirellulaceae</taxon>
        <taxon>Neorhodopirellula</taxon>
    </lineage>
</organism>
<proteinExistence type="predicted"/>
<dbReference type="PANTHER" id="PTHR21485">
    <property type="entry name" value="HAD SUPERFAMILY MEMBERS CMAS AND KDSC"/>
    <property type="match status" value="1"/>
</dbReference>
<comment type="caution">
    <text evidence="1">The sequence shown here is derived from an EMBL/GenBank/DDBJ whole genome shotgun (WGS) entry which is preliminary data.</text>
</comment>
<dbReference type="InterPro" id="IPR050793">
    <property type="entry name" value="CMP-NeuNAc_synthase"/>
</dbReference>
<protein>
    <submittedName>
        <fullName evidence="1">N-acylneuraminate cytidylyltransferase</fullName>
    </submittedName>
</protein>
<gene>
    <name evidence="1" type="ORF">SAMN06265222_102330</name>
</gene>
<keyword evidence="1" id="KW-0808">Transferase</keyword>
<name>A0ABY1PUK6_9BACT</name>
<keyword evidence="2" id="KW-1185">Reference proteome</keyword>
<dbReference type="InterPro" id="IPR003329">
    <property type="entry name" value="Cytidylyl_trans"/>
</dbReference>
<keyword evidence="1" id="KW-0548">Nucleotidyltransferase</keyword>
<dbReference type="RefSeq" id="WP_283431648.1">
    <property type="nucleotide sequence ID" value="NZ_FXUG01000002.1"/>
</dbReference>
<dbReference type="EMBL" id="FXUG01000002">
    <property type="protein sequence ID" value="SMP47700.1"/>
    <property type="molecule type" value="Genomic_DNA"/>
</dbReference>
<evidence type="ECO:0000313" key="2">
    <source>
        <dbReference type="Proteomes" id="UP001158067"/>
    </source>
</evidence>
<reference evidence="1 2" key="1">
    <citation type="submission" date="2017-05" db="EMBL/GenBank/DDBJ databases">
        <authorList>
            <person name="Varghese N."/>
            <person name="Submissions S."/>
        </authorList>
    </citation>
    <scope>NUCLEOTIDE SEQUENCE [LARGE SCALE GENOMIC DNA]</scope>
    <source>
        <strain evidence="1 2">DSM 25457</strain>
    </source>
</reference>
<dbReference type="SUPFAM" id="SSF53448">
    <property type="entry name" value="Nucleotide-diphospho-sugar transferases"/>
    <property type="match status" value="1"/>
</dbReference>
<dbReference type="InterPro" id="IPR029044">
    <property type="entry name" value="Nucleotide-diphossugar_trans"/>
</dbReference>
<accession>A0ABY1PUK6</accession>
<dbReference type="CDD" id="cd02513">
    <property type="entry name" value="CMP-NeuAc_Synthase"/>
    <property type="match status" value="1"/>
</dbReference>
<evidence type="ECO:0000313" key="1">
    <source>
        <dbReference type="EMBL" id="SMP47700.1"/>
    </source>
</evidence>
<dbReference type="PANTHER" id="PTHR21485:SF6">
    <property type="entry name" value="N-ACYLNEURAMINATE CYTIDYLYLTRANSFERASE-RELATED"/>
    <property type="match status" value="1"/>
</dbReference>
<dbReference type="Proteomes" id="UP001158067">
    <property type="component" value="Unassembled WGS sequence"/>
</dbReference>